<dbReference type="InterPro" id="IPR022061">
    <property type="entry name" value="DUF3617"/>
</dbReference>
<feature type="signal peptide" evidence="1">
    <location>
        <begin position="1"/>
        <end position="15"/>
    </location>
</feature>
<feature type="chain" id="PRO_5046473728" evidence="1">
    <location>
        <begin position="16"/>
        <end position="163"/>
    </location>
</feature>
<dbReference type="PROSITE" id="PS51257">
    <property type="entry name" value="PROKAR_LIPOPROTEIN"/>
    <property type="match status" value="1"/>
</dbReference>
<keyword evidence="3" id="KW-1185">Reference proteome</keyword>
<dbReference type="RefSeq" id="WP_339965690.1">
    <property type="nucleotide sequence ID" value="NZ_JBBHJY010000002.1"/>
</dbReference>
<comment type="caution">
    <text evidence="2">The sequence shown here is derived from an EMBL/GenBank/DDBJ whole genome shotgun (WGS) entry which is preliminary data.</text>
</comment>
<protein>
    <submittedName>
        <fullName evidence="2">DUF3617 domain-containing protein</fullName>
    </submittedName>
</protein>
<keyword evidence="1" id="KW-0732">Signal</keyword>
<evidence type="ECO:0000313" key="2">
    <source>
        <dbReference type="EMBL" id="MEJ6009564.1"/>
    </source>
</evidence>
<organism evidence="2 3">
    <name type="scientific">Novosphingobium aquae</name>
    <dbReference type="NCBI Taxonomy" id="3133435"/>
    <lineage>
        <taxon>Bacteria</taxon>
        <taxon>Pseudomonadati</taxon>
        <taxon>Pseudomonadota</taxon>
        <taxon>Alphaproteobacteria</taxon>
        <taxon>Sphingomonadales</taxon>
        <taxon>Sphingomonadaceae</taxon>
        <taxon>Novosphingobium</taxon>
    </lineage>
</organism>
<name>A0ABU8S7T8_9SPHN</name>
<evidence type="ECO:0000256" key="1">
    <source>
        <dbReference type="SAM" id="SignalP"/>
    </source>
</evidence>
<dbReference type="EMBL" id="JBBHJY010000002">
    <property type="protein sequence ID" value="MEJ6009564.1"/>
    <property type="molecule type" value="Genomic_DNA"/>
</dbReference>
<sequence>MIRNLLPLAALVALAACGKADGELNPGNWKTTMKVTSFEVPGAPPEMQAQIKQRMAMMMGQGQSTESCMTAEQAKAGVRDFSKKSQQGDCTLDPYTQGGGKMSGTLKCKGGQFGADGMKMEGTYSDSKVDMAMAADINQPALPGGKATIKMSVVSERTGDCKK</sequence>
<dbReference type="Proteomes" id="UP001379235">
    <property type="component" value="Unassembled WGS sequence"/>
</dbReference>
<gene>
    <name evidence="2" type="ORF">WG900_06495</name>
</gene>
<evidence type="ECO:0000313" key="3">
    <source>
        <dbReference type="Proteomes" id="UP001379235"/>
    </source>
</evidence>
<dbReference type="Pfam" id="PF12276">
    <property type="entry name" value="DUF3617"/>
    <property type="match status" value="1"/>
</dbReference>
<proteinExistence type="predicted"/>
<reference evidence="2 3" key="1">
    <citation type="submission" date="2024-03" db="EMBL/GenBank/DDBJ databases">
        <authorList>
            <person name="Jo J.-H."/>
        </authorList>
    </citation>
    <scope>NUCLEOTIDE SEQUENCE [LARGE SCALE GENOMIC DNA]</scope>
    <source>
        <strain evidence="2 3">AS3R-12</strain>
    </source>
</reference>
<accession>A0ABU8S7T8</accession>